<proteinExistence type="predicted"/>
<accession>A0ABY5HF31</accession>
<dbReference type="Gene3D" id="1.10.1660.10">
    <property type="match status" value="1"/>
</dbReference>
<dbReference type="PROSITE" id="PS50937">
    <property type="entry name" value="HTH_MERR_2"/>
    <property type="match status" value="1"/>
</dbReference>
<keyword evidence="1" id="KW-0678">Repressor</keyword>
<dbReference type="EMBL" id="CP073347">
    <property type="protein sequence ID" value="UTW10734.1"/>
    <property type="molecule type" value="Genomic_DNA"/>
</dbReference>
<dbReference type="InterPro" id="IPR047057">
    <property type="entry name" value="MerR_fam"/>
</dbReference>
<dbReference type="Proteomes" id="UP001058461">
    <property type="component" value="Chromosome"/>
</dbReference>
<keyword evidence="2" id="KW-0805">Transcription regulation</keyword>
<protein>
    <submittedName>
        <fullName evidence="6">MerR family DNA-binding protein</fullName>
    </submittedName>
</protein>
<dbReference type="GO" id="GO:0003677">
    <property type="term" value="F:DNA binding"/>
    <property type="evidence" value="ECO:0007669"/>
    <property type="project" value="UniProtKB-KW"/>
</dbReference>
<evidence type="ECO:0000313" key="6">
    <source>
        <dbReference type="EMBL" id="UTW10734.1"/>
    </source>
</evidence>
<dbReference type="Pfam" id="PF09278">
    <property type="entry name" value="MerR-DNA-bind"/>
    <property type="match status" value="1"/>
</dbReference>
<gene>
    <name evidence="6" type="ORF">KDW95_15745</name>
</gene>
<dbReference type="PROSITE" id="PS00552">
    <property type="entry name" value="HTH_MERR_1"/>
    <property type="match status" value="1"/>
</dbReference>
<sequence>MAQGYSIGKLSAVSGVNLETVRYYERIGLLPAPQRAANGYRCYTDAAARRLRFIRRGRELGFGIEAIRTLLQLADHPELPCGEADQLTLVHLRDVEARIADLEAMRQELIRLSGCDSDRAEHCRLIEALDRDGG</sequence>
<feature type="domain" description="HTH merR-type" evidence="5">
    <location>
        <begin position="4"/>
        <end position="73"/>
    </location>
</feature>
<dbReference type="PANTHER" id="PTHR30204:SF69">
    <property type="entry name" value="MERR-FAMILY TRANSCRIPTIONAL REGULATOR"/>
    <property type="match status" value="1"/>
</dbReference>
<keyword evidence="3 6" id="KW-0238">DNA-binding</keyword>
<evidence type="ECO:0000256" key="2">
    <source>
        <dbReference type="ARBA" id="ARBA00023015"/>
    </source>
</evidence>
<evidence type="ECO:0000256" key="1">
    <source>
        <dbReference type="ARBA" id="ARBA00022491"/>
    </source>
</evidence>
<reference evidence="6" key="1">
    <citation type="submission" date="2021-04" db="EMBL/GenBank/DDBJ databases">
        <title>Oceanospirillales bacteria with DddD are important DMSP degraders in coastal seawater.</title>
        <authorList>
            <person name="Liu J."/>
        </authorList>
    </citation>
    <scope>NUCLEOTIDE SEQUENCE</scope>
    <source>
        <strain evidence="6">D13-1</strain>
    </source>
</reference>
<keyword evidence="4" id="KW-0804">Transcription</keyword>
<evidence type="ECO:0000259" key="5">
    <source>
        <dbReference type="PROSITE" id="PS50937"/>
    </source>
</evidence>
<evidence type="ECO:0000313" key="7">
    <source>
        <dbReference type="Proteomes" id="UP001058461"/>
    </source>
</evidence>
<dbReference type="SMART" id="SM00422">
    <property type="entry name" value="HTH_MERR"/>
    <property type="match status" value="1"/>
</dbReference>
<dbReference type="PRINTS" id="PR00040">
    <property type="entry name" value="HTHMERR"/>
</dbReference>
<dbReference type="PANTHER" id="PTHR30204">
    <property type="entry name" value="REDOX-CYCLING DRUG-SENSING TRANSCRIPTIONAL ACTIVATOR SOXR"/>
    <property type="match status" value="1"/>
</dbReference>
<evidence type="ECO:0000256" key="4">
    <source>
        <dbReference type="ARBA" id="ARBA00023163"/>
    </source>
</evidence>
<dbReference type="InterPro" id="IPR000551">
    <property type="entry name" value="MerR-type_HTH_dom"/>
</dbReference>
<dbReference type="RefSeq" id="WP_255852787.1">
    <property type="nucleotide sequence ID" value="NZ_CP073347.1"/>
</dbReference>
<organism evidence="6 7">
    <name type="scientific">Marinobacterium rhizophilum</name>
    <dbReference type="NCBI Taxonomy" id="420402"/>
    <lineage>
        <taxon>Bacteria</taxon>
        <taxon>Pseudomonadati</taxon>
        <taxon>Pseudomonadota</taxon>
        <taxon>Gammaproteobacteria</taxon>
        <taxon>Oceanospirillales</taxon>
        <taxon>Oceanospirillaceae</taxon>
        <taxon>Marinobacterium</taxon>
    </lineage>
</organism>
<dbReference type="Pfam" id="PF00376">
    <property type="entry name" value="MerR"/>
    <property type="match status" value="1"/>
</dbReference>
<dbReference type="SUPFAM" id="SSF46955">
    <property type="entry name" value="Putative DNA-binding domain"/>
    <property type="match status" value="1"/>
</dbReference>
<evidence type="ECO:0000256" key="3">
    <source>
        <dbReference type="ARBA" id="ARBA00023125"/>
    </source>
</evidence>
<dbReference type="InterPro" id="IPR009061">
    <property type="entry name" value="DNA-bd_dom_put_sf"/>
</dbReference>
<name>A0ABY5HF31_9GAMM</name>
<dbReference type="InterPro" id="IPR015358">
    <property type="entry name" value="Tscrpt_reg_MerR_DNA-bd"/>
</dbReference>
<keyword evidence="7" id="KW-1185">Reference proteome</keyword>